<accession>A0A5C0SB23</accession>
<proteinExistence type="predicted"/>
<dbReference type="AlphaFoldDB" id="A0A5C0SB23"/>
<name>A0A5C0SB23_CRATE</name>
<protein>
    <submittedName>
        <fullName evidence="1">Uncharacterized protein</fullName>
    </submittedName>
</protein>
<dbReference type="OrthoDB" id="1954063at2"/>
<evidence type="ECO:0000313" key="1">
    <source>
        <dbReference type="EMBL" id="QEK11147.1"/>
    </source>
</evidence>
<organism evidence="1 2">
    <name type="scientific">Crassaminicella thermophila</name>
    <dbReference type="NCBI Taxonomy" id="2599308"/>
    <lineage>
        <taxon>Bacteria</taxon>
        <taxon>Bacillati</taxon>
        <taxon>Bacillota</taxon>
        <taxon>Clostridia</taxon>
        <taxon>Eubacteriales</taxon>
        <taxon>Clostridiaceae</taxon>
        <taxon>Crassaminicella</taxon>
    </lineage>
</organism>
<dbReference type="EMBL" id="CP042243">
    <property type="protein sequence ID" value="QEK11147.1"/>
    <property type="molecule type" value="Genomic_DNA"/>
</dbReference>
<gene>
    <name evidence="1" type="ORF">FQB35_01525</name>
</gene>
<dbReference type="Proteomes" id="UP000324646">
    <property type="component" value="Chromosome"/>
</dbReference>
<dbReference type="KEGG" id="crs:FQB35_01525"/>
<sequence length="124" mass="14613">MTKREKNMLYIIILLFIVLITKSLFLDEIEVKGDALKFKQFVEKSVDEEKKYNGLLKKWGLVSYKVVDVKKTKKDGFSTILYCGEDGKTCKEIKIAGEYQGKVRGYFLYLFPYKEFKVKSNWKK</sequence>
<evidence type="ECO:0000313" key="2">
    <source>
        <dbReference type="Proteomes" id="UP000324646"/>
    </source>
</evidence>
<dbReference type="RefSeq" id="WP_148808222.1">
    <property type="nucleotide sequence ID" value="NZ_CP042243.1"/>
</dbReference>
<reference evidence="1 2" key="1">
    <citation type="submission" date="2019-07" db="EMBL/GenBank/DDBJ databases">
        <title>Complete genome of Crassaminicella thermophila SY095.</title>
        <authorList>
            <person name="Li X."/>
        </authorList>
    </citation>
    <scope>NUCLEOTIDE SEQUENCE [LARGE SCALE GENOMIC DNA]</scope>
    <source>
        <strain evidence="1 2">SY095</strain>
    </source>
</reference>
<keyword evidence="2" id="KW-1185">Reference proteome</keyword>